<evidence type="ECO:0000256" key="2">
    <source>
        <dbReference type="ARBA" id="ARBA00022692"/>
    </source>
</evidence>
<evidence type="ECO:0000256" key="5">
    <source>
        <dbReference type="SAM" id="Phobius"/>
    </source>
</evidence>
<comment type="caution">
    <text evidence="7">The sequence shown here is derived from an EMBL/GenBank/DDBJ whole genome shotgun (WGS) entry which is preliminary data.</text>
</comment>
<reference evidence="7 8" key="1">
    <citation type="submission" date="2017-04" db="EMBL/GenBank/DDBJ databases">
        <title>Novel microbial lineages endemic to geothermal iron-oxide mats fill important gaps in the evolutionary history of Archaea.</title>
        <authorList>
            <person name="Jay Z.J."/>
            <person name="Beam J.P."/>
            <person name="Dlakic M."/>
            <person name="Rusch D.B."/>
            <person name="Kozubal M.A."/>
            <person name="Inskeep W.P."/>
        </authorList>
    </citation>
    <scope>NUCLEOTIDE SEQUENCE [LARGE SCALE GENOMIC DNA]</scope>
    <source>
        <strain evidence="7">OSP_D</strain>
    </source>
</reference>
<accession>A0A2R6ALL0</accession>
<evidence type="ECO:0000313" key="8">
    <source>
        <dbReference type="Proteomes" id="UP000240322"/>
    </source>
</evidence>
<comment type="subcellular location">
    <subcellularLocation>
        <location evidence="1">Membrane</location>
        <topology evidence="1">Multi-pass membrane protein</topology>
    </subcellularLocation>
</comment>
<feature type="domain" description="ABC-2 type transporter transmembrane" evidence="6">
    <location>
        <begin position="53"/>
        <end position="252"/>
    </location>
</feature>
<dbReference type="Proteomes" id="UP000240322">
    <property type="component" value="Unassembled WGS sequence"/>
</dbReference>
<dbReference type="AlphaFoldDB" id="A0A2R6ALL0"/>
<dbReference type="PANTHER" id="PTHR43471">
    <property type="entry name" value="ABC TRANSPORTER PERMEASE"/>
    <property type="match status" value="1"/>
</dbReference>
<organism evidence="7 8">
    <name type="scientific">Candidatus Marsarchaeota G2 archaeon OSP_D</name>
    <dbReference type="NCBI Taxonomy" id="1978157"/>
    <lineage>
        <taxon>Archaea</taxon>
        <taxon>Candidatus Marsarchaeota</taxon>
        <taxon>Candidatus Marsarchaeota group 2</taxon>
    </lineage>
</organism>
<evidence type="ECO:0000256" key="1">
    <source>
        <dbReference type="ARBA" id="ARBA00004141"/>
    </source>
</evidence>
<feature type="transmembrane region" description="Helical" evidence="5">
    <location>
        <begin position="135"/>
        <end position="157"/>
    </location>
</feature>
<evidence type="ECO:0000259" key="6">
    <source>
        <dbReference type="Pfam" id="PF12698"/>
    </source>
</evidence>
<dbReference type="Pfam" id="PF12698">
    <property type="entry name" value="ABC2_membrane_3"/>
    <property type="match status" value="1"/>
</dbReference>
<evidence type="ECO:0000256" key="4">
    <source>
        <dbReference type="ARBA" id="ARBA00023136"/>
    </source>
</evidence>
<dbReference type="EMBL" id="NEXE01000173">
    <property type="protein sequence ID" value="PSN87268.1"/>
    <property type="molecule type" value="Genomic_DNA"/>
</dbReference>
<feature type="transmembrane region" description="Helical" evidence="5">
    <location>
        <begin position="22"/>
        <end position="44"/>
    </location>
</feature>
<sequence>MVFGVLYNENLKFYTRTRRFQVILPVLSLLSALEPALIIPGVIPKPADVYSFTQQALAQFSLYVLLVCAVLAGDAISRDFSREGYFTLTQPVRRSEIMLARFLSAFTAALIVLVVIVAIGVGFSEYMYHTVVPNIIEITLIGLLYAASITAFVMMFSSLSKSPALSIVTAILILIVAMPIVSSIVEFLSRVEPWFLITYASNVITNLAGQTYPPHLVTEKLGSRTVYVYSPGVLEGVLIMVGYLVLSGLAAWVVYIRRELR</sequence>
<feature type="transmembrane region" description="Helical" evidence="5">
    <location>
        <begin position="237"/>
        <end position="256"/>
    </location>
</feature>
<dbReference type="GO" id="GO:0016020">
    <property type="term" value="C:membrane"/>
    <property type="evidence" value="ECO:0007669"/>
    <property type="project" value="UniProtKB-SubCell"/>
</dbReference>
<gene>
    <name evidence="7" type="ORF">B9Q03_10835</name>
</gene>
<proteinExistence type="predicted"/>
<name>A0A2R6ALL0_9ARCH</name>
<keyword evidence="2 5" id="KW-0812">Transmembrane</keyword>
<feature type="transmembrane region" description="Helical" evidence="5">
    <location>
        <begin position="98"/>
        <end position="123"/>
    </location>
</feature>
<keyword evidence="4 5" id="KW-0472">Membrane</keyword>
<feature type="transmembrane region" description="Helical" evidence="5">
    <location>
        <begin position="56"/>
        <end position="77"/>
    </location>
</feature>
<evidence type="ECO:0000313" key="7">
    <source>
        <dbReference type="EMBL" id="PSN87268.1"/>
    </source>
</evidence>
<feature type="transmembrane region" description="Helical" evidence="5">
    <location>
        <begin position="164"/>
        <end position="185"/>
    </location>
</feature>
<keyword evidence="3 5" id="KW-1133">Transmembrane helix</keyword>
<dbReference type="InterPro" id="IPR013525">
    <property type="entry name" value="ABC2_TM"/>
</dbReference>
<protein>
    <recommendedName>
        <fullName evidence="6">ABC-2 type transporter transmembrane domain-containing protein</fullName>
    </recommendedName>
</protein>
<evidence type="ECO:0000256" key="3">
    <source>
        <dbReference type="ARBA" id="ARBA00022989"/>
    </source>
</evidence>
<dbReference type="GO" id="GO:0140359">
    <property type="term" value="F:ABC-type transporter activity"/>
    <property type="evidence" value="ECO:0007669"/>
    <property type="project" value="InterPro"/>
</dbReference>
<dbReference type="PANTHER" id="PTHR43471:SF10">
    <property type="entry name" value="SLL1107 PROTEIN"/>
    <property type="match status" value="1"/>
</dbReference>